<dbReference type="Gene3D" id="1.20.1280.50">
    <property type="match status" value="1"/>
</dbReference>
<evidence type="ECO:0000313" key="3">
    <source>
        <dbReference type="EMBL" id="CAL4975623.1"/>
    </source>
</evidence>
<reference evidence="3 4" key="2">
    <citation type="submission" date="2024-10" db="EMBL/GenBank/DDBJ databases">
        <authorList>
            <person name="Ryan C."/>
        </authorList>
    </citation>
    <scope>NUCLEOTIDE SEQUENCE [LARGE SCALE GENOMIC DNA]</scope>
</reference>
<feature type="domain" description="F-box" evidence="1">
    <location>
        <begin position="11"/>
        <end position="57"/>
    </location>
</feature>
<dbReference type="Proteomes" id="UP001497457">
    <property type="component" value="Chromosome 20rd"/>
</dbReference>
<dbReference type="SMART" id="SM00256">
    <property type="entry name" value="FBOX"/>
    <property type="match status" value="1"/>
</dbReference>
<dbReference type="CDD" id="cd22157">
    <property type="entry name" value="F-box_AtFBW1-like"/>
    <property type="match status" value="1"/>
</dbReference>
<dbReference type="Pfam" id="PF00646">
    <property type="entry name" value="F-box"/>
    <property type="match status" value="1"/>
</dbReference>
<dbReference type="InterPro" id="IPR001810">
    <property type="entry name" value="F-box_dom"/>
</dbReference>
<dbReference type="PANTHER" id="PTHR35546">
    <property type="entry name" value="F-BOX PROTEIN INTERACTION DOMAIN PROTEIN-RELATED"/>
    <property type="match status" value="1"/>
</dbReference>
<proteinExistence type="predicted"/>
<evidence type="ECO:0000259" key="1">
    <source>
        <dbReference type="PROSITE" id="PS50181"/>
    </source>
</evidence>
<dbReference type="PROSITE" id="PS50181">
    <property type="entry name" value="FBOX"/>
    <property type="match status" value="1"/>
</dbReference>
<reference evidence="4" key="1">
    <citation type="submission" date="2024-06" db="EMBL/GenBank/DDBJ databases">
        <authorList>
            <person name="Ryan C."/>
        </authorList>
    </citation>
    <scope>NUCLEOTIDE SEQUENCE [LARGE SCALE GENOMIC DNA]</scope>
</reference>
<dbReference type="SUPFAM" id="SSF81383">
    <property type="entry name" value="F-box domain"/>
    <property type="match status" value="1"/>
</dbReference>
<dbReference type="InterPro" id="IPR036047">
    <property type="entry name" value="F-box-like_dom_sf"/>
</dbReference>
<dbReference type="Pfam" id="PF24750">
    <property type="entry name" value="b-prop_At3g26010-like"/>
    <property type="match status" value="1"/>
</dbReference>
<dbReference type="EMBL" id="OZ075129">
    <property type="protein sequence ID" value="CAL4963000.1"/>
    <property type="molecule type" value="Genomic_DNA"/>
</dbReference>
<dbReference type="EMBL" id="OZ075130">
    <property type="protein sequence ID" value="CAL4975623.1"/>
    <property type="molecule type" value="Genomic_DNA"/>
</dbReference>
<organism evidence="3 4">
    <name type="scientific">Urochloa decumbens</name>
    <dbReference type="NCBI Taxonomy" id="240449"/>
    <lineage>
        <taxon>Eukaryota</taxon>
        <taxon>Viridiplantae</taxon>
        <taxon>Streptophyta</taxon>
        <taxon>Embryophyta</taxon>
        <taxon>Tracheophyta</taxon>
        <taxon>Spermatophyta</taxon>
        <taxon>Magnoliopsida</taxon>
        <taxon>Liliopsida</taxon>
        <taxon>Poales</taxon>
        <taxon>Poaceae</taxon>
        <taxon>PACMAD clade</taxon>
        <taxon>Panicoideae</taxon>
        <taxon>Panicodae</taxon>
        <taxon>Paniceae</taxon>
        <taxon>Melinidinae</taxon>
        <taxon>Urochloa</taxon>
    </lineage>
</organism>
<gene>
    <name evidence="2" type="ORF">URODEC1_LOCUS45956</name>
    <name evidence="3" type="ORF">URODEC1_LOCUS53254</name>
</gene>
<keyword evidence="4" id="KW-1185">Reference proteome</keyword>
<dbReference type="PANTHER" id="PTHR35546:SF106">
    <property type="entry name" value="DUF1618 DOMAIN-CONTAINING PROTEIN"/>
    <property type="match status" value="1"/>
</dbReference>
<dbReference type="Proteomes" id="UP001497457">
    <property type="component" value="Chromosome 19rd"/>
</dbReference>
<sequence>MDCCPNPKRSTTAVPRLPEDAVLEILARVPARSVHRFKCVSQRWCDLIADPVHRKRLPQTLEGFFCSDAENYFYGQFISLPGITAPLLDPSFSFLTKLPGTKNIRLLHSCHGLLLFGHGAGGGLDGKFGYIVCNPATEQWVAVPSAGFPSPKDCEPAYIIFDPAISSHFHLFHFWQIDNEGVIQACTYSSETGVWTDCTSEQMRWQEGGGWKQWLKGAASFMGNTFLNGMLHFIVFHRDMGRYLIAGVGWEGKTCRAISWPDNHCPSSAVFLGQSQGHLYCMSGHQEGQGFYQSAISIWVLQDYDTEEWVLKQNVSFLKLFGQSRCRIHVDYNVVAIHPDCNWVFLVQHRNRKLIAYDMDSKKVHALRTFRHNYGFCTPYVPYYSELSVLADKH</sequence>
<evidence type="ECO:0000313" key="2">
    <source>
        <dbReference type="EMBL" id="CAL4963000.1"/>
    </source>
</evidence>
<protein>
    <recommendedName>
        <fullName evidence="1">F-box domain-containing protein</fullName>
    </recommendedName>
</protein>
<dbReference type="SUPFAM" id="SSF63829">
    <property type="entry name" value="Calcium-dependent phosphotriesterase"/>
    <property type="match status" value="1"/>
</dbReference>
<evidence type="ECO:0000313" key="4">
    <source>
        <dbReference type="Proteomes" id="UP001497457"/>
    </source>
</evidence>
<dbReference type="InterPro" id="IPR056592">
    <property type="entry name" value="Beta-prop_At3g26010-like"/>
</dbReference>
<dbReference type="AlphaFoldDB" id="A0ABC9ABX8"/>
<accession>A0ABC9ABX8</accession>
<name>A0ABC9ABX8_9POAL</name>
<dbReference type="InterPro" id="IPR055290">
    <property type="entry name" value="At3g26010-like"/>
</dbReference>